<dbReference type="Proteomes" id="UP000800235">
    <property type="component" value="Unassembled WGS sequence"/>
</dbReference>
<evidence type="ECO:0000313" key="2">
    <source>
        <dbReference type="EMBL" id="KAF2420328.1"/>
    </source>
</evidence>
<comment type="caution">
    <text evidence="2">The sequence shown here is derived from an EMBL/GenBank/DDBJ whole genome shotgun (WGS) entry which is preliminary data.</text>
</comment>
<feature type="signal peptide" evidence="1">
    <location>
        <begin position="1"/>
        <end position="15"/>
    </location>
</feature>
<protein>
    <submittedName>
        <fullName evidence="2">Uncharacterized protein</fullName>
    </submittedName>
</protein>
<accession>A0A9P4NG98</accession>
<reference evidence="2" key="1">
    <citation type="journal article" date="2020" name="Stud. Mycol.">
        <title>101 Dothideomycetes genomes: a test case for predicting lifestyles and emergence of pathogens.</title>
        <authorList>
            <person name="Haridas S."/>
            <person name="Albert R."/>
            <person name="Binder M."/>
            <person name="Bloem J."/>
            <person name="Labutti K."/>
            <person name="Salamov A."/>
            <person name="Andreopoulos B."/>
            <person name="Baker S."/>
            <person name="Barry K."/>
            <person name="Bills G."/>
            <person name="Bluhm B."/>
            <person name="Cannon C."/>
            <person name="Castanera R."/>
            <person name="Culley D."/>
            <person name="Daum C."/>
            <person name="Ezra D."/>
            <person name="Gonzalez J."/>
            <person name="Henrissat B."/>
            <person name="Kuo A."/>
            <person name="Liang C."/>
            <person name="Lipzen A."/>
            <person name="Lutzoni F."/>
            <person name="Magnuson J."/>
            <person name="Mondo S."/>
            <person name="Nolan M."/>
            <person name="Ohm R."/>
            <person name="Pangilinan J."/>
            <person name="Park H.-J."/>
            <person name="Ramirez L."/>
            <person name="Alfaro M."/>
            <person name="Sun H."/>
            <person name="Tritt A."/>
            <person name="Yoshinaga Y."/>
            <person name="Zwiers L.-H."/>
            <person name="Turgeon B."/>
            <person name="Goodwin S."/>
            <person name="Spatafora J."/>
            <person name="Crous P."/>
            <person name="Grigoriev I."/>
        </authorList>
    </citation>
    <scope>NUCLEOTIDE SEQUENCE</scope>
    <source>
        <strain evidence="2">CBS 130266</strain>
    </source>
</reference>
<keyword evidence="3" id="KW-1185">Reference proteome</keyword>
<name>A0A9P4NG98_9PEZI</name>
<keyword evidence="1" id="KW-0732">Signal</keyword>
<evidence type="ECO:0000313" key="3">
    <source>
        <dbReference type="Proteomes" id="UP000800235"/>
    </source>
</evidence>
<dbReference type="AlphaFoldDB" id="A0A9P4NG98"/>
<dbReference type="EMBL" id="MU007110">
    <property type="protein sequence ID" value="KAF2420328.1"/>
    <property type="molecule type" value="Genomic_DNA"/>
</dbReference>
<gene>
    <name evidence="2" type="ORF">EJ08DRAFT_26899</name>
</gene>
<evidence type="ECO:0000256" key="1">
    <source>
        <dbReference type="SAM" id="SignalP"/>
    </source>
</evidence>
<sequence length="123" mass="12999">MRFSIIVSLAVLTLAFPGADPLLGNPFALDPRSIGGKCDHNGIKGTCEKSCQGGFQTVGDCPNDPKDVKCCMHRSCTTKKTGIVGSCRNNRSGNCVGGHFEAGLCPGPDDVQCCLPNKQPIRF</sequence>
<organism evidence="2 3">
    <name type="scientific">Tothia fuscella</name>
    <dbReference type="NCBI Taxonomy" id="1048955"/>
    <lineage>
        <taxon>Eukaryota</taxon>
        <taxon>Fungi</taxon>
        <taxon>Dikarya</taxon>
        <taxon>Ascomycota</taxon>
        <taxon>Pezizomycotina</taxon>
        <taxon>Dothideomycetes</taxon>
        <taxon>Pleosporomycetidae</taxon>
        <taxon>Venturiales</taxon>
        <taxon>Cylindrosympodiaceae</taxon>
        <taxon>Tothia</taxon>
    </lineage>
</organism>
<dbReference type="OrthoDB" id="3738583at2759"/>
<proteinExistence type="predicted"/>
<feature type="chain" id="PRO_5040262732" evidence="1">
    <location>
        <begin position="16"/>
        <end position="123"/>
    </location>
</feature>